<dbReference type="Proteomes" id="UP000189542">
    <property type="component" value="Unassembled WGS sequence"/>
</dbReference>
<keyword evidence="4" id="KW-0808">Transferase</keyword>
<dbReference type="Gene3D" id="1.10.1020.10">
    <property type="entry name" value="Adenine-specific Methyltransferase, Domain 2"/>
    <property type="match status" value="1"/>
</dbReference>
<accession>A0A1V2N6Y4</accession>
<dbReference type="GO" id="GO:0032259">
    <property type="term" value="P:methylation"/>
    <property type="evidence" value="ECO:0007669"/>
    <property type="project" value="UniProtKB-KW"/>
</dbReference>
<evidence type="ECO:0000313" key="7">
    <source>
        <dbReference type="EMBL" id="ONI58472.1"/>
    </source>
</evidence>
<dbReference type="InterPro" id="IPR012327">
    <property type="entry name" value="MeTrfase_D12"/>
</dbReference>
<dbReference type="GO" id="GO:1904047">
    <property type="term" value="F:S-adenosyl-L-methionine binding"/>
    <property type="evidence" value="ECO:0007669"/>
    <property type="project" value="TreeGrafter"/>
</dbReference>
<name>A0A1V2N6Y4_9HYPH</name>
<dbReference type="PROSITE" id="PS00092">
    <property type="entry name" value="N6_MTASE"/>
    <property type="match status" value="1"/>
</dbReference>
<proteinExistence type="inferred from homology"/>
<dbReference type="GO" id="GO:0043565">
    <property type="term" value="F:sequence-specific DNA binding"/>
    <property type="evidence" value="ECO:0007669"/>
    <property type="project" value="TreeGrafter"/>
</dbReference>
<keyword evidence="5" id="KW-0949">S-adenosyl-L-methionine</keyword>
<gene>
    <name evidence="7" type="ORF">AYO25_05430</name>
</gene>
<dbReference type="AlphaFoldDB" id="A0A1V2N6Y4"/>
<comment type="caution">
    <text evidence="7">The sequence shown here is derived from an EMBL/GenBank/DDBJ whole genome shotgun (WGS) entry which is preliminary data.</text>
</comment>
<protein>
    <recommendedName>
        <fullName evidence="2">site-specific DNA-methyltransferase (adenine-specific)</fullName>
        <ecNumber evidence="2">2.1.1.72</ecNumber>
    </recommendedName>
</protein>
<dbReference type="GO" id="GO:0009007">
    <property type="term" value="F:site-specific DNA-methyltransferase (adenine-specific) activity"/>
    <property type="evidence" value="ECO:0007669"/>
    <property type="project" value="UniProtKB-EC"/>
</dbReference>
<evidence type="ECO:0000256" key="2">
    <source>
        <dbReference type="ARBA" id="ARBA00011900"/>
    </source>
</evidence>
<evidence type="ECO:0000256" key="5">
    <source>
        <dbReference type="ARBA" id="ARBA00022691"/>
    </source>
</evidence>
<dbReference type="RefSeq" id="WP_076969205.1">
    <property type="nucleotide sequence ID" value="NZ_LVWB01000015.1"/>
</dbReference>
<dbReference type="InterPro" id="IPR023095">
    <property type="entry name" value="Ade_MeTrfase_dom_2"/>
</dbReference>
<dbReference type="GO" id="GO:0006298">
    <property type="term" value="P:mismatch repair"/>
    <property type="evidence" value="ECO:0007669"/>
    <property type="project" value="TreeGrafter"/>
</dbReference>
<comment type="similarity">
    <text evidence="1">Belongs to the N(4)/N(6)-methyltransferase family.</text>
</comment>
<evidence type="ECO:0000313" key="8">
    <source>
        <dbReference type="Proteomes" id="UP000189542"/>
    </source>
</evidence>
<sequence length="224" mass="25621">MPPFVGGGSIELALASRGTMVYAYDAFEPLVHFWQVLLKNAPHLAEIVRKYEQMTPTMFYNLQKTFFALNDSVEIATAFFVLNRSSFSGTILSGGMYPGHPRFTQSSIERLKEFSAKNITVDLADFKVSIARHANDFLYCDPPYLIPQKLYGKKGDKHINFDHQGLAKLLTTRDGWVLSYNDSEEIRDMYHGHYTVIPEWTYGMGNSQKSNEILILSKDYRKIK</sequence>
<dbReference type="InterPro" id="IPR029063">
    <property type="entry name" value="SAM-dependent_MTases_sf"/>
</dbReference>
<comment type="catalytic activity">
    <reaction evidence="6">
        <text>a 2'-deoxyadenosine in DNA + S-adenosyl-L-methionine = an N(6)-methyl-2'-deoxyadenosine in DNA + S-adenosyl-L-homocysteine + H(+)</text>
        <dbReference type="Rhea" id="RHEA:15197"/>
        <dbReference type="Rhea" id="RHEA-COMP:12418"/>
        <dbReference type="Rhea" id="RHEA-COMP:12419"/>
        <dbReference type="ChEBI" id="CHEBI:15378"/>
        <dbReference type="ChEBI" id="CHEBI:57856"/>
        <dbReference type="ChEBI" id="CHEBI:59789"/>
        <dbReference type="ChEBI" id="CHEBI:90615"/>
        <dbReference type="ChEBI" id="CHEBI:90616"/>
        <dbReference type="EC" id="2.1.1.72"/>
    </reaction>
</comment>
<dbReference type="Pfam" id="PF02086">
    <property type="entry name" value="MethyltransfD12"/>
    <property type="match status" value="1"/>
</dbReference>
<dbReference type="InterPro" id="IPR002052">
    <property type="entry name" value="DNA_methylase_N6_adenine_CS"/>
</dbReference>
<dbReference type="OrthoDB" id="9805629at2"/>
<dbReference type="GO" id="GO:0009307">
    <property type="term" value="P:DNA restriction-modification system"/>
    <property type="evidence" value="ECO:0007669"/>
    <property type="project" value="InterPro"/>
</dbReference>
<evidence type="ECO:0000256" key="3">
    <source>
        <dbReference type="ARBA" id="ARBA00022603"/>
    </source>
</evidence>
<dbReference type="SUPFAM" id="SSF53335">
    <property type="entry name" value="S-adenosyl-L-methionine-dependent methyltransferases"/>
    <property type="match status" value="1"/>
</dbReference>
<evidence type="ECO:0000256" key="1">
    <source>
        <dbReference type="ARBA" id="ARBA00006594"/>
    </source>
</evidence>
<organism evidence="7 8">
    <name type="scientific">Candidatus Liberibacter solanacearum</name>
    <dbReference type="NCBI Taxonomy" id="556287"/>
    <lineage>
        <taxon>Bacteria</taxon>
        <taxon>Pseudomonadati</taxon>
        <taxon>Pseudomonadota</taxon>
        <taxon>Alphaproteobacteria</taxon>
        <taxon>Hyphomicrobiales</taxon>
        <taxon>Rhizobiaceae</taxon>
        <taxon>Liberibacter</taxon>
    </lineage>
</organism>
<dbReference type="EC" id="2.1.1.72" evidence="2"/>
<dbReference type="EMBL" id="LVWB01000015">
    <property type="protein sequence ID" value="ONI58472.1"/>
    <property type="molecule type" value="Genomic_DNA"/>
</dbReference>
<evidence type="ECO:0000256" key="4">
    <source>
        <dbReference type="ARBA" id="ARBA00022679"/>
    </source>
</evidence>
<evidence type="ECO:0000256" key="6">
    <source>
        <dbReference type="ARBA" id="ARBA00047942"/>
    </source>
</evidence>
<reference evidence="7 8" key="1">
    <citation type="journal article" date="2017" name="PLoS ONE">
        <title>Genomic sequence of 'Candidatus Liberibacter solanacearum' haplotype C and its comparison with haplotype A and B genomes.</title>
        <authorList>
            <person name="Wang J."/>
            <person name="Haapalainen M."/>
            <person name="Schott T."/>
            <person name="Thompson S.M."/>
            <person name="Smith G.R."/>
            <person name="Nissinen A.I."/>
            <person name="Pirhonen M."/>
        </authorList>
    </citation>
    <scope>NUCLEOTIDE SEQUENCE [LARGE SCALE GENOMIC DNA]</scope>
    <source>
        <strain evidence="7 8">FIN111</strain>
    </source>
</reference>
<dbReference type="Gene3D" id="3.40.50.150">
    <property type="entry name" value="Vaccinia Virus protein VP39"/>
    <property type="match status" value="1"/>
</dbReference>
<keyword evidence="3" id="KW-0489">Methyltransferase</keyword>
<dbReference type="PANTHER" id="PTHR30481">
    <property type="entry name" value="DNA ADENINE METHYLASE"/>
    <property type="match status" value="1"/>
</dbReference>